<keyword evidence="3" id="KW-1185">Reference proteome</keyword>
<comment type="caution">
    <text evidence="2">The sequence shown here is derived from an EMBL/GenBank/DDBJ whole genome shotgun (WGS) entry which is preliminary data.</text>
</comment>
<evidence type="ECO:0000256" key="1">
    <source>
        <dbReference type="SAM" id="Phobius"/>
    </source>
</evidence>
<reference evidence="2 3" key="1">
    <citation type="submission" date="2015-09" db="EMBL/GenBank/DDBJ databases">
        <title>Host preference determinants of Valsa canker pathogens revealed by comparative genomics.</title>
        <authorList>
            <person name="Yin Z."/>
            <person name="Huang L."/>
        </authorList>
    </citation>
    <scope>NUCLEOTIDE SEQUENCE [LARGE SCALE GENOMIC DNA]</scope>
    <source>
        <strain evidence="2 3">SXYLt</strain>
    </source>
</reference>
<dbReference type="OrthoDB" id="5043642at2759"/>
<gene>
    <name evidence="2" type="ORF">VPNG_04327</name>
</gene>
<dbReference type="InParanoid" id="A0A423XDN4"/>
<dbReference type="EMBL" id="LKEB01000015">
    <property type="protein sequence ID" value="ROW14213.1"/>
    <property type="molecule type" value="Genomic_DNA"/>
</dbReference>
<keyword evidence="1" id="KW-0812">Transmembrane</keyword>
<evidence type="ECO:0000313" key="2">
    <source>
        <dbReference type="EMBL" id="ROW14213.1"/>
    </source>
</evidence>
<feature type="transmembrane region" description="Helical" evidence="1">
    <location>
        <begin position="14"/>
        <end position="33"/>
    </location>
</feature>
<organism evidence="2 3">
    <name type="scientific">Cytospora leucostoma</name>
    <dbReference type="NCBI Taxonomy" id="1230097"/>
    <lineage>
        <taxon>Eukaryota</taxon>
        <taxon>Fungi</taxon>
        <taxon>Dikarya</taxon>
        <taxon>Ascomycota</taxon>
        <taxon>Pezizomycotina</taxon>
        <taxon>Sordariomycetes</taxon>
        <taxon>Sordariomycetidae</taxon>
        <taxon>Diaporthales</taxon>
        <taxon>Cytosporaceae</taxon>
        <taxon>Cytospora</taxon>
    </lineage>
</organism>
<evidence type="ECO:0008006" key="4">
    <source>
        <dbReference type="Google" id="ProtNLM"/>
    </source>
</evidence>
<evidence type="ECO:0000313" key="3">
    <source>
        <dbReference type="Proteomes" id="UP000285146"/>
    </source>
</evidence>
<dbReference type="STRING" id="1230097.A0A423XDN4"/>
<dbReference type="InterPro" id="IPR021848">
    <property type="entry name" value="HODM_asu-like"/>
</dbReference>
<dbReference type="Pfam" id="PF11927">
    <property type="entry name" value="HODM_asu-like"/>
    <property type="match status" value="1"/>
</dbReference>
<keyword evidence="1" id="KW-1133">Transmembrane helix</keyword>
<keyword evidence="1" id="KW-0472">Membrane</keyword>
<proteinExistence type="predicted"/>
<dbReference type="Proteomes" id="UP000285146">
    <property type="component" value="Unassembled WGS sequence"/>
</dbReference>
<protein>
    <recommendedName>
        <fullName evidence="4">Alpha-1,2-mannosyltransferase</fullName>
    </recommendedName>
</protein>
<sequence length="494" mass="57373">MDIDKLLFAGTRPLPYAACLLILALISLGLHLARKKTASSPKDASDTVEKNPWVLQFPPSRRHTLVDLKLKDATGTFTTPAPQILRRNALPSMRTAELDRDDLYTPTGFSTQDIRALGRFPDYSILTGVRHPEPYGPQFDINKAIFRPFRPFRWSYHQTMAHYKFDPDWWVELEQNYHSIMAQRQELMKKHGELVFFTDPGSELACRELMEMLVQFICKRYPQYFSLEDGNTILNNRLLNTRTDLVNTPPLKVVAENIPEDYAMVLRNEDDGFYYLRAAMVCSSVGWDIGMNRGKQLRRIHDHVPDYAEKMAFSMDRFFAKMAVDQPIQRCSWSLEDHAPLFSSPRMTENWERSAFAEKKEELRIEHIKLRCDYQTLRRLPLSGAVVFNFKAVFTPITELREEPFMPAILLKVLEEGKKNLITYKMVDHIKDVAIEACKVWAQEQVEKGMVPEDWEVATVKESPFFPGWEEKWHVLGDGANKMPGDRQKDKRTF</sequence>
<name>A0A423XDN4_9PEZI</name>
<accession>A0A423XDN4</accession>
<dbReference type="AlphaFoldDB" id="A0A423XDN4"/>